<feature type="signal peptide" evidence="2">
    <location>
        <begin position="1"/>
        <end position="31"/>
    </location>
</feature>
<feature type="domain" description="Lipocalin/cytosolic fatty-acid binding" evidence="3">
    <location>
        <begin position="40"/>
        <end position="186"/>
    </location>
</feature>
<dbReference type="InterPro" id="IPR012674">
    <property type="entry name" value="Calycin"/>
</dbReference>
<dbReference type="Pfam" id="PF08212">
    <property type="entry name" value="Lipocalin_2"/>
    <property type="match status" value="1"/>
</dbReference>
<reference evidence="4 5" key="1">
    <citation type="submission" date="2018-07" db="EMBL/GenBank/DDBJ databases">
        <title>Complete genome sequence of soil actinomycete Streptomyces cavourensis tj430.</title>
        <authorList>
            <person name="Wang P."/>
            <person name="Huang Y."/>
        </authorList>
    </citation>
    <scope>NUCLEOTIDE SEQUENCE [LARGE SCALE GENOMIC DNA]</scope>
    <source>
        <strain evidence="4 5">TJ430</strain>
    </source>
</reference>
<organism evidence="4 5">
    <name type="scientific">Streptomyces cavourensis</name>
    <dbReference type="NCBI Taxonomy" id="67258"/>
    <lineage>
        <taxon>Bacteria</taxon>
        <taxon>Bacillati</taxon>
        <taxon>Actinomycetota</taxon>
        <taxon>Actinomycetes</taxon>
        <taxon>Kitasatosporales</taxon>
        <taxon>Streptomycetaceae</taxon>
        <taxon>Streptomyces</taxon>
    </lineage>
</organism>
<dbReference type="InterPro" id="IPR022272">
    <property type="entry name" value="Lipocalin_CS"/>
</dbReference>
<feature type="chain" id="PRO_5041785564" description="Lipocalin/cytosolic fatty-acid binding domain-containing protein" evidence="2">
    <location>
        <begin position="32"/>
        <end position="199"/>
    </location>
</feature>
<accession>A0AAD0Q8Q6</accession>
<dbReference type="PROSITE" id="PS00213">
    <property type="entry name" value="LIPOCALIN"/>
    <property type="match status" value="1"/>
</dbReference>
<dbReference type="GO" id="GO:0006950">
    <property type="term" value="P:response to stress"/>
    <property type="evidence" value="ECO:0007669"/>
    <property type="project" value="UniProtKB-ARBA"/>
</dbReference>
<dbReference type="InterPro" id="IPR022271">
    <property type="entry name" value="Lipocalin_ApoD"/>
</dbReference>
<dbReference type="CDD" id="cd19438">
    <property type="entry name" value="lipocalin_Blc-like"/>
    <property type="match status" value="1"/>
</dbReference>
<dbReference type="InterPro" id="IPR000566">
    <property type="entry name" value="Lipocln_cytosolic_FA-bd_dom"/>
</dbReference>
<dbReference type="InterPro" id="IPR047202">
    <property type="entry name" value="Lipocalin_Blc-like_dom"/>
</dbReference>
<dbReference type="PANTHER" id="PTHR10612:SF34">
    <property type="entry name" value="APOLIPOPROTEIN D"/>
    <property type="match status" value="1"/>
</dbReference>
<comment type="similarity">
    <text evidence="1 2">Belongs to the calycin superfamily. Lipocalin family.</text>
</comment>
<name>A0AAD0Q8Q6_9ACTN</name>
<dbReference type="Gene3D" id="2.40.128.20">
    <property type="match status" value="1"/>
</dbReference>
<dbReference type="RefSeq" id="WP_103417313.1">
    <property type="nucleotide sequence ID" value="NZ_BMSP01000012.1"/>
</dbReference>
<evidence type="ECO:0000256" key="1">
    <source>
        <dbReference type="ARBA" id="ARBA00006889"/>
    </source>
</evidence>
<sequence length="199" mass="20576">MSDSPLLRRAAAVAVCSVLTLAGTAATGASAAELQQVSRVDLGRYAGTWYQIAAVPQLFEVQCKKNVRAQYRPKSDGSVGVRNTCTTWWGSTSEVNGAARALDASNTRLNVSFVPRPGGGFVHSGDANYVVVGLAADYSWAAVTNDERSAGFLLSRAPSLGSGESAAAVAAFTDAGVDPCGLRLTRQDGGVTRTASLCS</sequence>
<evidence type="ECO:0000313" key="5">
    <source>
        <dbReference type="Proteomes" id="UP000253779"/>
    </source>
</evidence>
<dbReference type="EMBL" id="CP030930">
    <property type="protein sequence ID" value="AXI74140.1"/>
    <property type="molecule type" value="Genomic_DNA"/>
</dbReference>
<gene>
    <name evidence="4" type="ORF">DTW94_24860</name>
</gene>
<dbReference type="AlphaFoldDB" id="A0AAD0Q8Q6"/>
<dbReference type="PIRSF" id="PIRSF036893">
    <property type="entry name" value="Lipocalin_ApoD"/>
    <property type="match status" value="1"/>
</dbReference>
<dbReference type="GeneID" id="97761158"/>
<evidence type="ECO:0000313" key="4">
    <source>
        <dbReference type="EMBL" id="AXI74140.1"/>
    </source>
</evidence>
<dbReference type="SUPFAM" id="SSF50814">
    <property type="entry name" value="Lipocalins"/>
    <property type="match status" value="1"/>
</dbReference>
<keyword evidence="2" id="KW-0732">Signal</keyword>
<dbReference type="PANTHER" id="PTHR10612">
    <property type="entry name" value="APOLIPOPROTEIN D"/>
    <property type="match status" value="1"/>
</dbReference>
<proteinExistence type="inferred from homology"/>
<evidence type="ECO:0000259" key="3">
    <source>
        <dbReference type="Pfam" id="PF08212"/>
    </source>
</evidence>
<protein>
    <recommendedName>
        <fullName evidence="3">Lipocalin/cytosolic fatty-acid binding domain-containing protein</fullName>
    </recommendedName>
</protein>
<dbReference type="Proteomes" id="UP000253779">
    <property type="component" value="Chromosome"/>
</dbReference>
<evidence type="ECO:0000256" key="2">
    <source>
        <dbReference type="PIRNR" id="PIRNR036893"/>
    </source>
</evidence>